<dbReference type="InterPro" id="IPR020845">
    <property type="entry name" value="AMP-binding_CS"/>
</dbReference>
<dbReference type="InterPro" id="IPR042099">
    <property type="entry name" value="ANL_N_sf"/>
</dbReference>
<comment type="caution">
    <text evidence="3">The sequence shown here is derived from an EMBL/GenBank/DDBJ whole genome shotgun (WGS) entry which is preliminary data.</text>
</comment>
<dbReference type="PANTHER" id="PTHR43767">
    <property type="entry name" value="LONG-CHAIN-FATTY-ACID--COA LIGASE"/>
    <property type="match status" value="1"/>
</dbReference>
<dbReference type="Pfam" id="PF13193">
    <property type="entry name" value="AMP-binding_C"/>
    <property type="match status" value="1"/>
</dbReference>
<feature type="domain" description="AMP-binding enzyme C-terminal" evidence="2">
    <location>
        <begin position="300"/>
        <end position="375"/>
    </location>
</feature>
<reference evidence="4" key="1">
    <citation type="journal article" date="2019" name="Int. J. Syst. Evol. Microbiol.">
        <title>The Global Catalogue of Microorganisms (GCM) 10K type strain sequencing project: providing services to taxonomists for standard genome sequencing and annotation.</title>
        <authorList>
            <consortium name="The Broad Institute Genomics Platform"/>
            <consortium name="The Broad Institute Genome Sequencing Center for Infectious Disease"/>
            <person name="Wu L."/>
            <person name="Ma J."/>
        </authorList>
    </citation>
    <scope>NUCLEOTIDE SEQUENCE [LARGE SCALE GENOMIC DNA]</scope>
    <source>
        <strain evidence="4">CGMCC 4.7241</strain>
    </source>
</reference>
<dbReference type="InterPro" id="IPR050237">
    <property type="entry name" value="ATP-dep_AMP-bd_enzyme"/>
</dbReference>
<evidence type="ECO:0000313" key="4">
    <source>
        <dbReference type="Proteomes" id="UP001595699"/>
    </source>
</evidence>
<dbReference type="NCBIfam" id="NF005877">
    <property type="entry name" value="PRK07824.1"/>
    <property type="match status" value="1"/>
</dbReference>
<keyword evidence="3" id="KW-0436">Ligase</keyword>
<evidence type="ECO:0000313" key="3">
    <source>
        <dbReference type="EMBL" id="MFC3760303.1"/>
    </source>
</evidence>
<dbReference type="InterPro" id="IPR025110">
    <property type="entry name" value="AMP-bd_C"/>
</dbReference>
<dbReference type="InterPro" id="IPR000873">
    <property type="entry name" value="AMP-dep_synth/lig_dom"/>
</dbReference>
<gene>
    <name evidence="3" type="primary">menE</name>
    <name evidence="3" type="ORF">ACFOUW_05600</name>
</gene>
<dbReference type="EC" id="6.2.1.26" evidence="3"/>
<evidence type="ECO:0000259" key="1">
    <source>
        <dbReference type="Pfam" id="PF00501"/>
    </source>
</evidence>
<dbReference type="PANTHER" id="PTHR43767:SF1">
    <property type="entry name" value="NONRIBOSOMAL PEPTIDE SYNTHASE PES1 (EUROFUNG)-RELATED"/>
    <property type="match status" value="1"/>
</dbReference>
<dbReference type="Gene3D" id="3.40.50.12780">
    <property type="entry name" value="N-terminal domain of ligase-like"/>
    <property type="match status" value="1"/>
</dbReference>
<accession>A0ABV7Y5H5</accession>
<evidence type="ECO:0000259" key="2">
    <source>
        <dbReference type="Pfam" id="PF13193"/>
    </source>
</evidence>
<keyword evidence="4" id="KW-1185">Reference proteome</keyword>
<dbReference type="Pfam" id="PF00501">
    <property type="entry name" value="AMP-binding"/>
    <property type="match status" value="1"/>
</dbReference>
<dbReference type="EMBL" id="JBHRZH010000005">
    <property type="protein sequence ID" value="MFC3760303.1"/>
    <property type="molecule type" value="Genomic_DNA"/>
</dbReference>
<dbReference type="PROSITE" id="PS00455">
    <property type="entry name" value="AMP_BINDING"/>
    <property type="match status" value="1"/>
</dbReference>
<feature type="domain" description="AMP-dependent synthetase/ligase" evidence="1">
    <location>
        <begin position="55"/>
        <end position="244"/>
    </location>
</feature>
<dbReference type="SUPFAM" id="SSF56801">
    <property type="entry name" value="Acetyl-CoA synthetase-like"/>
    <property type="match status" value="1"/>
</dbReference>
<protein>
    <submittedName>
        <fullName evidence="3">O-succinylbenzoate--CoA ligase</fullName>
        <ecNumber evidence="3">6.2.1.26</ecNumber>
    </submittedName>
</protein>
<dbReference type="RefSeq" id="WP_307782708.1">
    <property type="nucleotide sequence ID" value="NZ_JAFBCM010000001.1"/>
</dbReference>
<dbReference type="Gene3D" id="3.30.300.30">
    <property type="match status" value="1"/>
</dbReference>
<dbReference type="Proteomes" id="UP001595699">
    <property type="component" value="Unassembled WGS sequence"/>
</dbReference>
<proteinExistence type="predicted"/>
<dbReference type="InterPro" id="IPR045851">
    <property type="entry name" value="AMP-bd_C_sf"/>
</dbReference>
<name>A0ABV7Y5H5_9ACTN</name>
<sequence length="384" mass="40063">MTGIDRDLYVIEVASTPFDAQAVLAPLRSALDGGSAVAPVASGQERKRLLDVLAPETPLELPGIAAILPTSGSTGEPKAALLPASALLHSAYATHERLGGPGSWLLALPPTRVAGLQVLVRGIVAGTEPTVLEEKLTADSFVAASKRLSDSTRRYVSLVPTQLARLLADAAATDALRSYDAILLGGGSTPPSLRSRAEEAGVAVVRSYGMTETSGGCVYDGRPLRDVEVRLDADGRVLIGGPVLFAGYRLRPDLTAEALVDGWHRTGDLGELDADGVLRILGRVDDVVISGGVNIPLTAVEHALATLPGVAEAAAVGVPDDEWGTRVVAHLVLHKDVPAPTLAAVRDHVAESLPRTHAPRELVVIDKLPLLPSGKVDRPALRIL</sequence>
<dbReference type="GO" id="GO:0008756">
    <property type="term" value="F:o-succinylbenzoate-CoA ligase activity"/>
    <property type="evidence" value="ECO:0007669"/>
    <property type="project" value="UniProtKB-EC"/>
</dbReference>
<organism evidence="3 4">
    <name type="scientific">Tenggerimyces flavus</name>
    <dbReference type="NCBI Taxonomy" id="1708749"/>
    <lineage>
        <taxon>Bacteria</taxon>
        <taxon>Bacillati</taxon>
        <taxon>Actinomycetota</taxon>
        <taxon>Actinomycetes</taxon>
        <taxon>Propionibacteriales</taxon>
        <taxon>Nocardioidaceae</taxon>
        <taxon>Tenggerimyces</taxon>
    </lineage>
</organism>